<sequence>MKLLTLFAFCSLFAVRAFAGEPVYTVDCNGGGDFRTVQECFDALPSKPDGWRTVRILPGTYREKVTLDVYKDCVRIVGVGGPERVRIVWNDHSGKVVDGYEMTTYDTWTMSLQADDVVLEGVTVENDAGRVGQAVALETRGDRICIDGCRLVGDQDTFFTKGYVSRVYVTDSWIEGTTDFIFGPSIVLFDRCRIHGKADSFLTAASTTERNRYGYVFRDCRVTVAEGVTRLYLGRPWKSTARTVWIRCELPAAIRPEGWRDWHDSARKGDVFYAEFGCFGPGADRSGRVAWSRALTDDEAAAYTPEQIFARKTGSEAFRSDWLPVAPLPEKGRGAGAQQ</sequence>
<feature type="signal peptide" evidence="5">
    <location>
        <begin position="1"/>
        <end position="19"/>
    </location>
</feature>
<dbReference type="InterPro" id="IPR000070">
    <property type="entry name" value="Pectinesterase_cat"/>
</dbReference>
<dbReference type="GO" id="GO:0030599">
    <property type="term" value="F:pectinesterase activity"/>
    <property type="evidence" value="ECO:0007669"/>
    <property type="project" value="UniProtKB-UniRule"/>
</dbReference>
<keyword evidence="3 5" id="KW-0063">Aspartyl esterase</keyword>
<dbReference type="PANTHER" id="PTHR31321">
    <property type="entry name" value="ACYL-COA THIOESTER HYDROLASE YBHC-RELATED"/>
    <property type="match status" value="1"/>
</dbReference>
<name>A0A9D2CB65_9BACT</name>
<keyword evidence="2 5" id="KW-0378">Hydrolase</keyword>
<dbReference type="EMBL" id="DXDA01000053">
    <property type="protein sequence ID" value="HIY69001.1"/>
    <property type="molecule type" value="Genomic_DNA"/>
</dbReference>
<dbReference type="InterPro" id="IPR012334">
    <property type="entry name" value="Pectin_lyas_fold"/>
</dbReference>
<protein>
    <recommendedName>
        <fullName evidence="5">Pectinesterase</fullName>
        <ecNumber evidence="5">3.1.1.11</ecNumber>
    </recommendedName>
</protein>
<dbReference type="GO" id="GO:0009279">
    <property type="term" value="C:cell outer membrane"/>
    <property type="evidence" value="ECO:0007669"/>
    <property type="project" value="TreeGrafter"/>
</dbReference>
<dbReference type="InterPro" id="IPR011050">
    <property type="entry name" value="Pectin_lyase_fold/virulence"/>
</dbReference>
<dbReference type="GO" id="GO:0045490">
    <property type="term" value="P:pectin catabolic process"/>
    <property type="evidence" value="ECO:0007669"/>
    <property type="project" value="UniProtKB-UniRule"/>
</dbReference>
<dbReference type="Proteomes" id="UP000886844">
    <property type="component" value="Unassembled WGS sequence"/>
</dbReference>
<feature type="active site" evidence="4">
    <location>
        <position position="179"/>
    </location>
</feature>
<accession>A0A9D2CB65</accession>
<evidence type="ECO:0000256" key="3">
    <source>
        <dbReference type="ARBA" id="ARBA00023085"/>
    </source>
</evidence>
<proteinExistence type="inferred from homology"/>
<organism evidence="7 8">
    <name type="scientific">Candidatus Alistipes intestinigallinarum</name>
    <dbReference type="NCBI Taxonomy" id="2838440"/>
    <lineage>
        <taxon>Bacteria</taxon>
        <taxon>Pseudomonadati</taxon>
        <taxon>Bacteroidota</taxon>
        <taxon>Bacteroidia</taxon>
        <taxon>Bacteroidales</taxon>
        <taxon>Rikenellaceae</taxon>
        <taxon>Alistipes</taxon>
    </lineage>
</organism>
<feature type="chain" id="PRO_5039757917" description="Pectinesterase" evidence="5">
    <location>
        <begin position="20"/>
        <end position="339"/>
    </location>
</feature>
<dbReference type="Gene3D" id="2.160.20.10">
    <property type="entry name" value="Single-stranded right-handed beta-helix, Pectin lyase-like"/>
    <property type="match status" value="1"/>
</dbReference>
<dbReference type="PANTHER" id="PTHR31321:SF57">
    <property type="entry name" value="PECTINESTERASE 53-RELATED"/>
    <property type="match status" value="1"/>
</dbReference>
<reference evidence="7" key="2">
    <citation type="submission" date="2021-04" db="EMBL/GenBank/DDBJ databases">
        <authorList>
            <person name="Gilroy R."/>
        </authorList>
    </citation>
    <scope>NUCLEOTIDE SEQUENCE</scope>
    <source>
        <strain evidence="7">5134</strain>
    </source>
</reference>
<evidence type="ECO:0000256" key="5">
    <source>
        <dbReference type="RuleBase" id="RU000589"/>
    </source>
</evidence>
<comment type="caution">
    <text evidence="7">The sequence shown here is derived from an EMBL/GenBank/DDBJ whole genome shotgun (WGS) entry which is preliminary data.</text>
</comment>
<evidence type="ECO:0000256" key="1">
    <source>
        <dbReference type="ARBA" id="ARBA00008891"/>
    </source>
</evidence>
<evidence type="ECO:0000256" key="4">
    <source>
        <dbReference type="PROSITE-ProRule" id="PRU10040"/>
    </source>
</evidence>
<comment type="catalytic activity">
    <reaction evidence="5">
        <text>[(1-&gt;4)-alpha-D-galacturonosyl methyl ester](n) + n H2O = [(1-&gt;4)-alpha-D-galacturonosyl](n) + n methanol + n H(+)</text>
        <dbReference type="Rhea" id="RHEA:22380"/>
        <dbReference type="Rhea" id="RHEA-COMP:14570"/>
        <dbReference type="Rhea" id="RHEA-COMP:14573"/>
        <dbReference type="ChEBI" id="CHEBI:15377"/>
        <dbReference type="ChEBI" id="CHEBI:15378"/>
        <dbReference type="ChEBI" id="CHEBI:17790"/>
        <dbReference type="ChEBI" id="CHEBI:140522"/>
        <dbReference type="ChEBI" id="CHEBI:140523"/>
        <dbReference type="EC" id="3.1.1.11"/>
    </reaction>
</comment>
<dbReference type="AlphaFoldDB" id="A0A9D2CB65"/>
<reference evidence="7" key="1">
    <citation type="journal article" date="2021" name="PeerJ">
        <title>Extensive microbial diversity within the chicken gut microbiome revealed by metagenomics and culture.</title>
        <authorList>
            <person name="Gilroy R."/>
            <person name="Ravi A."/>
            <person name="Getino M."/>
            <person name="Pursley I."/>
            <person name="Horton D.L."/>
            <person name="Alikhan N.F."/>
            <person name="Baker D."/>
            <person name="Gharbi K."/>
            <person name="Hall N."/>
            <person name="Watson M."/>
            <person name="Adriaenssens E.M."/>
            <person name="Foster-Nyarko E."/>
            <person name="Jarju S."/>
            <person name="Secka A."/>
            <person name="Antonio M."/>
            <person name="Oren A."/>
            <person name="Chaudhuri R.R."/>
            <person name="La Ragione R."/>
            <person name="Hildebrand F."/>
            <person name="Pallen M.J."/>
        </authorList>
    </citation>
    <scope>NUCLEOTIDE SEQUENCE</scope>
    <source>
        <strain evidence="7">5134</strain>
    </source>
</reference>
<comment type="similarity">
    <text evidence="1">Belongs to the pectinesterase family.</text>
</comment>
<evidence type="ECO:0000313" key="7">
    <source>
        <dbReference type="EMBL" id="HIY69001.1"/>
    </source>
</evidence>
<dbReference type="EC" id="3.1.1.11" evidence="5"/>
<dbReference type="SUPFAM" id="SSF51126">
    <property type="entry name" value="Pectin lyase-like"/>
    <property type="match status" value="1"/>
</dbReference>
<gene>
    <name evidence="7" type="ORF">H9828_06265</name>
</gene>
<dbReference type="GO" id="GO:0042545">
    <property type="term" value="P:cell wall modification"/>
    <property type="evidence" value="ECO:0007669"/>
    <property type="project" value="UniProtKB-UniRule"/>
</dbReference>
<keyword evidence="5" id="KW-0732">Signal</keyword>
<evidence type="ECO:0000256" key="2">
    <source>
        <dbReference type="ARBA" id="ARBA00022801"/>
    </source>
</evidence>
<evidence type="ECO:0000313" key="8">
    <source>
        <dbReference type="Proteomes" id="UP000886844"/>
    </source>
</evidence>
<dbReference type="PROSITE" id="PS00503">
    <property type="entry name" value="PECTINESTERASE_2"/>
    <property type="match status" value="1"/>
</dbReference>
<feature type="domain" description="Pectinesterase catalytic" evidence="6">
    <location>
        <begin position="26"/>
        <end position="308"/>
    </location>
</feature>
<comment type="pathway">
    <text evidence="5">Glycan metabolism; pectin degradation; 2-dehydro-3-deoxy-D-gluconate from pectin: step 1/5.</text>
</comment>
<evidence type="ECO:0000259" key="6">
    <source>
        <dbReference type="Pfam" id="PF01095"/>
    </source>
</evidence>
<dbReference type="Pfam" id="PF01095">
    <property type="entry name" value="Pectinesterase"/>
    <property type="match status" value="1"/>
</dbReference>
<dbReference type="InterPro" id="IPR033131">
    <property type="entry name" value="Pectinesterase_Asp_AS"/>
</dbReference>